<gene>
    <name evidence="1" type="ORF">Q8X39_15725</name>
</gene>
<dbReference type="RefSeq" id="WP_305750629.1">
    <property type="nucleotide sequence ID" value="NZ_JAUZEE010000009.1"/>
</dbReference>
<reference evidence="1 2" key="1">
    <citation type="submission" date="2023-08" db="EMBL/GenBank/DDBJ databases">
        <authorList>
            <person name="Roldan D.M."/>
            <person name="Menes R.J."/>
        </authorList>
    </citation>
    <scope>NUCLEOTIDE SEQUENCE [LARGE SCALE GENOMIC DNA]</scope>
    <source>
        <strain evidence="1 2">CCM 2812</strain>
    </source>
</reference>
<keyword evidence="2" id="KW-1185">Reference proteome</keyword>
<dbReference type="InterPro" id="IPR009389">
    <property type="entry name" value="DUF1045"/>
</dbReference>
<name>A0ABT9G6H4_LEPDI</name>
<dbReference type="Pfam" id="PF06299">
    <property type="entry name" value="DUF1045"/>
    <property type="match status" value="1"/>
</dbReference>
<organism evidence="1 2">
    <name type="scientific">Leptothrix discophora</name>
    <dbReference type="NCBI Taxonomy" id="89"/>
    <lineage>
        <taxon>Bacteria</taxon>
        <taxon>Pseudomonadati</taxon>
        <taxon>Pseudomonadota</taxon>
        <taxon>Betaproteobacteria</taxon>
        <taxon>Burkholderiales</taxon>
        <taxon>Sphaerotilaceae</taxon>
        <taxon>Leptothrix</taxon>
    </lineage>
</organism>
<proteinExistence type="predicted"/>
<dbReference type="Proteomes" id="UP001235760">
    <property type="component" value="Unassembled WGS sequence"/>
</dbReference>
<dbReference type="PIRSF" id="PIRSF033328">
    <property type="entry name" value="Phest_Mll4975"/>
    <property type="match status" value="1"/>
</dbReference>
<comment type="caution">
    <text evidence="1">The sequence shown here is derived from an EMBL/GenBank/DDBJ whole genome shotgun (WGS) entry which is preliminary data.</text>
</comment>
<accession>A0ABT9G6H4</accession>
<dbReference type="EMBL" id="JAUZEE010000009">
    <property type="protein sequence ID" value="MDP4302086.1"/>
    <property type="molecule type" value="Genomic_DNA"/>
</dbReference>
<protein>
    <submittedName>
        <fullName evidence="1">DUF1045 domain-containing protein</fullName>
    </submittedName>
</protein>
<evidence type="ECO:0000313" key="1">
    <source>
        <dbReference type="EMBL" id="MDP4302086.1"/>
    </source>
</evidence>
<evidence type="ECO:0000313" key="2">
    <source>
        <dbReference type="Proteomes" id="UP001235760"/>
    </source>
</evidence>
<sequence length="234" mass="25947">MHRYAVYYAPPEDHPLWEAGCSWLGRDPRAGQPLQQPPSWARSAWRYGWHATLRPPMRLAASVKADTLLQRLEALAARHAPFDLPRLAVARMADFLALRPSPDGPAEAMGALQSLADDALTSLDDLRAEADPVELARRGADARLDAEQRALLHRWGYPHVLHRWRFHLTLTDGLEPAERTVRQAKAVAHFAGALTHPAPVRDLCLYIEPAAGAPLQLIERLALSNGHETVASRS</sequence>